<feature type="non-terminal residue" evidence="1">
    <location>
        <position position="53"/>
    </location>
</feature>
<sequence>MSLYNLLHGVNYLTPVLLAILDIDQKEGKWDSGRFRDIYLNEDGTKIILFTRH</sequence>
<comment type="caution">
    <text evidence="1">The sequence shown here is derived from an EMBL/GenBank/DDBJ whole genome shotgun (WGS) entry which is preliminary data.</text>
</comment>
<evidence type="ECO:0000313" key="1">
    <source>
        <dbReference type="EMBL" id="GAJ17442.1"/>
    </source>
</evidence>
<gene>
    <name evidence="1" type="ORF">S12H4_56473</name>
</gene>
<dbReference type="AlphaFoldDB" id="X1VGR3"/>
<organism evidence="1">
    <name type="scientific">marine sediment metagenome</name>
    <dbReference type="NCBI Taxonomy" id="412755"/>
    <lineage>
        <taxon>unclassified sequences</taxon>
        <taxon>metagenomes</taxon>
        <taxon>ecological metagenomes</taxon>
    </lineage>
</organism>
<protein>
    <submittedName>
        <fullName evidence="1">Uncharacterized protein</fullName>
    </submittedName>
</protein>
<name>X1VGR3_9ZZZZ</name>
<reference evidence="1" key="1">
    <citation type="journal article" date="2014" name="Front. Microbiol.">
        <title>High frequency of phylogenetically diverse reductive dehalogenase-homologous genes in deep subseafloor sedimentary metagenomes.</title>
        <authorList>
            <person name="Kawai M."/>
            <person name="Futagami T."/>
            <person name="Toyoda A."/>
            <person name="Takaki Y."/>
            <person name="Nishi S."/>
            <person name="Hori S."/>
            <person name="Arai W."/>
            <person name="Tsubouchi T."/>
            <person name="Morono Y."/>
            <person name="Uchiyama I."/>
            <person name="Ito T."/>
            <person name="Fujiyama A."/>
            <person name="Inagaki F."/>
            <person name="Takami H."/>
        </authorList>
    </citation>
    <scope>NUCLEOTIDE SEQUENCE</scope>
    <source>
        <strain evidence="1">Expedition CK06-06</strain>
    </source>
</reference>
<dbReference type="EMBL" id="BARW01036374">
    <property type="protein sequence ID" value="GAJ17442.1"/>
    <property type="molecule type" value="Genomic_DNA"/>
</dbReference>
<accession>X1VGR3</accession>
<proteinExistence type="predicted"/>